<feature type="chain" id="PRO_5025476584" evidence="1">
    <location>
        <begin position="20"/>
        <end position="484"/>
    </location>
</feature>
<accession>A0A6A5UXN0</accession>
<dbReference type="OrthoDB" id="496981at2759"/>
<keyword evidence="1" id="KW-0732">Signal</keyword>
<name>A0A6A5UXN0_9PLEO</name>
<dbReference type="EMBL" id="ML976730">
    <property type="protein sequence ID" value="KAF1967636.1"/>
    <property type="molecule type" value="Genomic_DNA"/>
</dbReference>
<evidence type="ECO:0000256" key="1">
    <source>
        <dbReference type="SAM" id="SignalP"/>
    </source>
</evidence>
<keyword evidence="3" id="KW-1185">Reference proteome</keyword>
<evidence type="ECO:0000313" key="2">
    <source>
        <dbReference type="EMBL" id="KAF1967636.1"/>
    </source>
</evidence>
<protein>
    <submittedName>
        <fullName evidence="2">Uncharacterized protein</fullName>
    </submittedName>
</protein>
<dbReference type="AlphaFoldDB" id="A0A6A5UXN0"/>
<evidence type="ECO:0000313" key="3">
    <source>
        <dbReference type="Proteomes" id="UP000800036"/>
    </source>
</evidence>
<reference evidence="2" key="1">
    <citation type="journal article" date="2020" name="Stud. Mycol.">
        <title>101 Dothideomycetes genomes: a test case for predicting lifestyles and emergence of pathogens.</title>
        <authorList>
            <person name="Haridas S."/>
            <person name="Albert R."/>
            <person name="Binder M."/>
            <person name="Bloem J."/>
            <person name="Labutti K."/>
            <person name="Salamov A."/>
            <person name="Andreopoulos B."/>
            <person name="Baker S."/>
            <person name="Barry K."/>
            <person name="Bills G."/>
            <person name="Bluhm B."/>
            <person name="Cannon C."/>
            <person name="Castanera R."/>
            <person name="Culley D."/>
            <person name="Daum C."/>
            <person name="Ezra D."/>
            <person name="Gonzalez J."/>
            <person name="Henrissat B."/>
            <person name="Kuo A."/>
            <person name="Liang C."/>
            <person name="Lipzen A."/>
            <person name="Lutzoni F."/>
            <person name="Magnuson J."/>
            <person name="Mondo S."/>
            <person name="Nolan M."/>
            <person name="Ohm R."/>
            <person name="Pangilinan J."/>
            <person name="Park H.-J."/>
            <person name="Ramirez L."/>
            <person name="Alfaro M."/>
            <person name="Sun H."/>
            <person name="Tritt A."/>
            <person name="Yoshinaga Y."/>
            <person name="Zwiers L.-H."/>
            <person name="Turgeon B."/>
            <person name="Goodwin S."/>
            <person name="Spatafora J."/>
            <person name="Crous P."/>
            <person name="Grigoriev I."/>
        </authorList>
    </citation>
    <scope>NUCLEOTIDE SEQUENCE</scope>
    <source>
        <strain evidence="2">CBS 107.79</strain>
    </source>
</reference>
<feature type="signal peptide" evidence="1">
    <location>
        <begin position="1"/>
        <end position="19"/>
    </location>
</feature>
<gene>
    <name evidence="2" type="ORF">BU23DRAFT_602801</name>
</gene>
<organism evidence="2 3">
    <name type="scientific">Bimuria novae-zelandiae CBS 107.79</name>
    <dbReference type="NCBI Taxonomy" id="1447943"/>
    <lineage>
        <taxon>Eukaryota</taxon>
        <taxon>Fungi</taxon>
        <taxon>Dikarya</taxon>
        <taxon>Ascomycota</taxon>
        <taxon>Pezizomycotina</taxon>
        <taxon>Dothideomycetes</taxon>
        <taxon>Pleosporomycetidae</taxon>
        <taxon>Pleosporales</taxon>
        <taxon>Massarineae</taxon>
        <taxon>Didymosphaeriaceae</taxon>
        <taxon>Bimuria</taxon>
    </lineage>
</organism>
<proteinExistence type="predicted"/>
<sequence length="484" mass="54018">MLAPFLVTFLTFLLTTSYATVPPCEIFIFQLPKIPGIKHFFLDESAQESLYHSHPVIWRHFTTYNHSTGAQPFGLIDQPFPYAQRRPAAQRLLREPVRARAGNATNHVRGPHAFALSERKHSSPWVRYQPLTQLLAFLSTPSYAPIAFLSTPSYAPIAFQGVSVLLVCDTLWVAHLLNCTRETRPAMRARVRTVLDSIAADAETTYVSITSHMGTSRRVLEILGLDSGLFGGKHAQVYPVVVQRVVDEGTWASEYGVEEPARSKWCPRGGGKMYKALSKKWIGFGGAGRMAWCAGMQSARAPGLTTGGNISGACQNEFEAKLHPLLLLENPSFKCSGPSKKSIQSKALALVKAIEVKRKHRQDHMHTGTERIGCHGSQRISFLARQKIKGVTAPRRELRENLAYHVDILAGFQLFSTIIYRQKFMFLLSIHFPGHLGFRRPSTQEIYSLHETQPDRLNYVTHEQGGFCPTWGYGGYGSNGAKPR</sequence>
<dbReference type="Proteomes" id="UP000800036">
    <property type="component" value="Unassembled WGS sequence"/>
</dbReference>